<keyword evidence="2" id="KW-1185">Reference proteome</keyword>
<organism evidence="1 2">
    <name type="scientific">Armillaria novae-zelandiae</name>
    <dbReference type="NCBI Taxonomy" id="153914"/>
    <lineage>
        <taxon>Eukaryota</taxon>
        <taxon>Fungi</taxon>
        <taxon>Dikarya</taxon>
        <taxon>Basidiomycota</taxon>
        <taxon>Agaricomycotina</taxon>
        <taxon>Agaricomycetes</taxon>
        <taxon>Agaricomycetidae</taxon>
        <taxon>Agaricales</taxon>
        <taxon>Marasmiineae</taxon>
        <taxon>Physalacriaceae</taxon>
        <taxon>Armillaria</taxon>
    </lineage>
</organism>
<gene>
    <name evidence="1" type="ORF">IW261DRAFT_1422672</name>
</gene>
<accession>A0AA39U5M5</accession>
<dbReference type="AlphaFoldDB" id="A0AA39U5M5"/>
<proteinExistence type="predicted"/>
<name>A0AA39U5M5_9AGAR</name>
<dbReference type="Proteomes" id="UP001175227">
    <property type="component" value="Unassembled WGS sequence"/>
</dbReference>
<protein>
    <submittedName>
        <fullName evidence="1">Uncharacterized protein</fullName>
    </submittedName>
</protein>
<sequence>MSRRQRELERHEFYAVQVHLDGLSAVRNGIILGVVDTALTRRGGERVWRRGDKKGSRNVQSARILTRTTLTARSFLAGTILLTDGGQMRSIVLESVQFDTGDVVRWWRILVDEEGRCTVDEGTTTVWMWVEGGINVFITKKMILTSLLKFNQMLSAGSEYAYGLLQDQKTGLKDEMGLKVECLALASTHLDPSSRMPPHLSPTIPTYHTAMTKVLDSAPVSTGPDI</sequence>
<evidence type="ECO:0000313" key="2">
    <source>
        <dbReference type="Proteomes" id="UP001175227"/>
    </source>
</evidence>
<comment type="caution">
    <text evidence="1">The sequence shown here is derived from an EMBL/GenBank/DDBJ whole genome shotgun (WGS) entry which is preliminary data.</text>
</comment>
<evidence type="ECO:0000313" key="1">
    <source>
        <dbReference type="EMBL" id="KAK0474823.1"/>
    </source>
</evidence>
<reference evidence="1" key="1">
    <citation type="submission" date="2023-06" db="EMBL/GenBank/DDBJ databases">
        <authorList>
            <consortium name="Lawrence Berkeley National Laboratory"/>
            <person name="Ahrendt S."/>
            <person name="Sahu N."/>
            <person name="Indic B."/>
            <person name="Wong-Bajracharya J."/>
            <person name="Merenyi Z."/>
            <person name="Ke H.-M."/>
            <person name="Monk M."/>
            <person name="Kocsube S."/>
            <person name="Drula E."/>
            <person name="Lipzen A."/>
            <person name="Balint B."/>
            <person name="Henrissat B."/>
            <person name="Andreopoulos B."/>
            <person name="Martin F.M."/>
            <person name="Harder C.B."/>
            <person name="Rigling D."/>
            <person name="Ford K.L."/>
            <person name="Foster G.D."/>
            <person name="Pangilinan J."/>
            <person name="Papanicolaou A."/>
            <person name="Barry K."/>
            <person name="LaButti K."/>
            <person name="Viragh M."/>
            <person name="Koriabine M."/>
            <person name="Yan M."/>
            <person name="Riley R."/>
            <person name="Champramary S."/>
            <person name="Plett K.L."/>
            <person name="Tsai I.J."/>
            <person name="Slot J."/>
            <person name="Sipos G."/>
            <person name="Plett J."/>
            <person name="Nagy L.G."/>
            <person name="Grigoriev I.V."/>
        </authorList>
    </citation>
    <scope>NUCLEOTIDE SEQUENCE</scope>
    <source>
        <strain evidence="1">ICMP 16352</strain>
    </source>
</reference>
<dbReference type="EMBL" id="JAUEPR010000025">
    <property type="protein sequence ID" value="KAK0474823.1"/>
    <property type="molecule type" value="Genomic_DNA"/>
</dbReference>